<dbReference type="OrthoDB" id="62952at2759"/>
<evidence type="ECO:0000313" key="2">
    <source>
        <dbReference type="Proteomes" id="UP000756921"/>
    </source>
</evidence>
<sequence length="344" mass="39737">MEYEAVQRIRSMAFSKTAVRSFARRMDELTDSHSLEFVYTAHLFTSSIQRQPDSRLLELPPEVRQRIYEYVFECDLGLRLGRRAYIQLAFLESCRLIHSEAHELAFNTWYFHVLDGPRLIKGTPSKQRKWRACKSARTKTSNTTELILHKALSLRLWTLGSRINHLRYVGITMPHAKLSLLNKDNPFLLMRLPLTELSIGLTGSLGEYWKKDVAIYHKLMGSLLCLGRNTTPGSSPHAQIKEKIERFVALERWSYKPDATDVHQMLQLLKTKKVVVRATHDLLWKTFVFFGLFTSNEWGLATPHADGDRYLHFLKEEEEEEVLKGSAALEFGRAERRSGGLGEE</sequence>
<accession>A0A9P6KS35</accession>
<name>A0A9P6KS35_9PLEO</name>
<dbReference type="Proteomes" id="UP000756921">
    <property type="component" value="Unassembled WGS sequence"/>
</dbReference>
<gene>
    <name evidence="1" type="ORF">PMIN01_05187</name>
</gene>
<reference evidence="1" key="1">
    <citation type="journal article" date="2020" name="Mol. Plant Microbe Interact.">
        <title>Genome Sequence of the Biocontrol Agent Coniothyrium minitans strain Conio (IMI 134523).</title>
        <authorList>
            <person name="Patel D."/>
            <person name="Shittu T.A."/>
            <person name="Baroncelli R."/>
            <person name="Muthumeenakshi S."/>
            <person name="Osborne T.H."/>
            <person name="Janganan T.K."/>
            <person name="Sreenivasaprasad S."/>
        </authorList>
    </citation>
    <scope>NUCLEOTIDE SEQUENCE</scope>
    <source>
        <strain evidence="1">Conio</strain>
    </source>
</reference>
<comment type="caution">
    <text evidence="1">The sequence shown here is derived from an EMBL/GenBank/DDBJ whole genome shotgun (WGS) entry which is preliminary data.</text>
</comment>
<dbReference type="EMBL" id="WJXW01000004">
    <property type="protein sequence ID" value="KAF9737408.1"/>
    <property type="molecule type" value="Genomic_DNA"/>
</dbReference>
<protein>
    <submittedName>
        <fullName evidence="1">Uncharacterized protein</fullName>
    </submittedName>
</protein>
<dbReference type="AlphaFoldDB" id="A0A9P6KS35"/>
<keyword evidence="2" id="KW-1185">Reference proteome</keyword>
<proteinExistence type="predicted"/>
<evidence type="ECO:0000313" key="1">
    <source>
        <dbReference type="EMBL" id="KAF9737408.1"/>
    </source>
</evidence>
<organism evidence="1 2">
    <name type="scientific">Paraphaeosphaeria minitans</name>
    <dbReference type="NCBI Taxonomy" id="565426"/>
    <lineage>
        <taxon>Eukaryota</taxon>
        <taxon>Fungi</taxon>
        <taxon>Dikarya</taxon>
        <taxon>Ascomycota</taxon>
        <taxon>Pezizomycotina</taxon>
        <taxon>Dothideomycetes</taxon>
        <taxon>Pleosporomycetidae</taxon>
        <taxon>Pleosporales</taxon>
        <taxon>Massarineae</taxon>
        <taxon>Didymosphaeriaceae</taxon>
        <taxon>Paraphaeosphaeria</taxon>
    </lineage>
</organism>